<keyword evidence="4 7" id="KW-0812">Transmembrane</keyword>
<evidence type="ECO:0000256" key="9">
    <source>
        <dbReference type="SAM" id="SignalP"/>
    </source>
</evidence>
<evidence type="ECO:0000256" key="1">
    <source>
        <dbReference type="ARBA" id="ARBA00004571"/>
    </source>
</evidence>
<dbReference type="InterPro" id="IPR039426">
    <property type="entry name" value="TonB-dep_rcpt-like"/>
</dbReference>
<organism evidence="11 12">
    <name type="scientific">Chitinophaga hostae</name>
    <dbReference type="NCBI Taxonomy" id="2831022"/>
    <lineage>
        <taxon>Bacteria</taxon>
        <taxon>Pseudomonadati</taxon>
        <taxon>Bacteroidota</taxon>
        <taxon>Chitinophagia</taxon>
        <taxon>Chitinophagales</taxon>
        <taxon>Chitinophagaceae</taxon>
        <taxon>Chitinophaga</taxon>
    </lineage>
</organism>
<dbReference type="NCBIfam" id="TIGR04056">
    <property type="entry name" value="OMP_RagA_SusC"/>
    <property type="match status" value="1"/>
</dbReference>
<dbReference type="Gene3D" id="3.55.50.30">
    <property type="match status" value="1"/>
</dbReference>
<comment type="subcellular location">
    <subcellularLocation>
        <location evidence="1 7">Cell outer membrane</location>
        <topology evidence="1 7">Multi-pass membrane protein</topology>
    </subcellularLocation>
</comment>
<comment type="caution">
    <text evidence="11">The sequence shown here is derived from an EMBL/GenBank/DDBJ whole genome shotgun (WGS) entry which is preliminary data.</text>
</comment>
<evidence type="ECO:0000259" key="10">
    <source>
        <dbReference type="Pfam" id="PF07715"/>
    </source>
</evidence>
<evidence type="ECO:0000256" key="5">
    <source>
        <dbReference type="ARBA" id="ARBA00023136"/>
    </source>
</evidence>
<keyword evidence="6 7" id="KW-0998">Cell outer membrane</keyword>
<evidence type="ECO:0000256" key="6">
    <source>
        <dbReference type="ARBA" id="ARBA00023237"/>
    </source>
</evidence>
<dbReference type="InterPro" id="IPR023997">
    <property type="entry name" value="TonB-dep_OMP_SusC/RagA_CS"/>
</dbReference>
<comment type="similarity">
    <text evidence="7">Belongs to the TonB-dependent receptor family.</text>
</comment>
<dbReference type="Gene3D" id="2.60.40.1120">
    <property type="entry name" value="Carboxypeptidase-like, regulatory domain"/>
    <property type="match status" value="1"/>
</dbReference>
<feature type="chain" id="PRO_5046386128" evidence="9">
    <location>
        <begin position="43"/>
        <end position="1113"/>
    </location>
</feature>
<dbReference type="PROSITE" id="PS52016">
    <property type="entry name" value="TONB_DEPENDENT_REC_3"/>
    <property type="match status" value="1"/>
</dbReference>
<keyword evidence="11" id="KW-0675">Receptor</keyword>
<dbReference type="Pfam" id="PF13715">
    <property type="entry name" value="CarbopepD_reg_2"/>
    <property type="match status" value="1"/>
</dbReference>
<feature type="domain" description="TonB-dependent receptor plug" evidence="10">
    <location>
        <begin position="231"/>
        <end position="336"/>
    </location>
</feature>
<dbReference type="Gene3D" id="2.40.170.20">
    <property type="entry name" value="TonB-dependent receptor, beta-barrel domain"/>
    <property type="match status" value="1"/>
</dbReference>
<dbReference type="InterPro" id="IPR012910">
    <property type="entry name" value="Plug_dom"/>
</dbReference>
<gene>
    <name evidence="11" type="ORF">KE626_27410</name>
</gene>
<evidence type="ECO:0000256" key="7">
    <source>
        <dbReference type="PROSITE-ProRule" id="PRU01360"/>
    </source>
</evidence>
<dbReference type="Proteomes" id="UP000676386">
    <property type="component" value="Unassembled WGS sequence"/>
</dbReference>
<keyword evidence="5 7" id="KW-0472">Membrane</keyword>
<dbReference type="InterPro" id="IPR023996">
    <property type="entry name" value="TonB-dep_OMP_SusC/RagA"/>
</dbReference>
<evidence type="ECO:0000313" key="11">
    <source>
        <dbReference type="EMBL" id="MBS0031086.1"/>
    </source>
</evidence>
<dbReference type="EMBL" id="JAGTXB010000019">
    <property type="protein sequence ID" value="MBS0031086.1"/>
    <property type="molecule type" value="Genomic_DNA"/>
</dbReference>
<dbReference type="InterPro" id="IPR036942">
    <property type="entry name" value="Beta-barrel_TonB_sf"/>
</dbReference>
<evidence type="ECO:0000256" key="3">
    <source>
        <dbReference type="ARBA" id="ARBA00022452"/>
    </source>
</evidence>
<feature type="signal peptide" evidence="9">
    <location>
        <begin position="1"/>
        <end position="42"/>
    </location>
</feature>
<dbReference type="NCBIfam" id="TIGR04057">
    <property type="entry name" value="SusC_RagA_signa"/>
    <property type="match status" value="1"/>
</dbReference>
<sequence length="1113" mass="120848">MELLTISNSRGSRSRVPATFKTWLVRKLAIWLLIAGAFSAQAQTTQTVRLSVSKMRLDKVFDILSKQTGYQFICDQKLLENTPPLSVDIKNKSLEEALKICLKDLPLTYLIKYGTVVIKKSNAAGAKPGTTLPGNATSGKTITGNITDNKGVPLPGVSVGVKATSKGVQTDVNGNFTLGNISDADVLTISSMGFQTIQEPVKDQSDFRIQLSPTPKALSELVVVGYSTQKKVDLTGAVATVSGETLAARPVGQTSAGLQGTMPGVTITQGSGKPGGDGGTIRIRGWGTLKNPDPLVLVDGVEGSINNIDPNVIASITVLKDAASASIYGSRAANGVLLVTTKRGKGNKLSISYNDYLGWQKATNLPELTNALDYMLLANEAYKNSGRTPLYADALLDKYRQQGNGSSDSLPNTDWQKAVLTGSGFQQSHFLTVNGGTDKVKMLVSLGYFDQKGLMNNSEFKRLTIRSNTDIVFSKKLNMQFDLQYISPVTTEPAAGADAIFAYMNNISPNQLARNANGSWGEGWVGNNPAASAIDGGISRTSAPWGSINTSVNYQPVEWLTASFNIAPKYVQTYTNKFNKVVQTYHPDGTAGLKNPQISTLDVSDQRQFYNNMRGTLTFHKTWGKHDVKVLGGAEQNSYRQDKFSAYRDNYVLPAYPVLDAGGASNMRNGGGGEEWSLRSFFGRINYNFKEKYLLELNIRNDGSSRFAEGRKWGVFPSASAGWRISEEAFMASLKPVINELKLRGSWGKLGNQNIGTYPSATVVNLSAYTIGGQIVNAAALDALANRNITWESTEMSDVGIDITLFSHLSITADYYSSKTKDILLLLNIPLITGLKAPYQNAGKVSNKGWELGINYDGKINDFKYNIGVNVSDVKNKVIDMHGINQSNVTVSREGYPVNAIFGLQAEGFFQNADEVAKHATQFGTVAPGDIKYKDQNGDGIINESDKVIMGNTIPRYTYGVNLNASWKGIDFGAFIQGVGKVDGLIYGAGIMPFYVSSVGGTAQERFKAYWTPEHTNAAFPRLVFGGTNNQQISSFWMKSAAYLRLKNLQIGYTLPAHMAKAMKLNTLRVFVNGSNLFTANKFWKGYDVETAVGVADNYPVVKVYSFGVNVNF</sequence>
<evidence type="ECO:0000256" key="4">
    <source>
        <dbReference type="ARBA" id="ARBA00022692"/>
    </source>
</evidence>
<dbReference type="SUPFAM" id="SSF49464">
    <property type="entry name" value="Carboxypeptidase regulatory domain-like"/>
    <property type="match status" value="1"/>
</dbReference>
<proteinExistence type="inferred from homology"/>
<keyword evidence="2 7" id="KW-0813">Transport</keyword>
<dbReference type="InterPro" id="IPR008969">
    <property type="entry name" value="CarboxyPept-like_regulatory"/>
</dbReference>
<keyword evidence="9" id="KW-0732">Signal</keyword>
<name>A0ABS5J7M1_9BACT</name>
<protein>
    <submittedName>
        <fullName evidence="11">TonB-dependent receptor</fullName>
    </submittedName>
</protein>
<evidence type="ECO:0000256" key="2">
    <source>
        <dbReference type="ARBA" id="ARBA00022448"/>
    </source>
</evidence>
<evidence type="ECO:0000313" key="12">
    <source>
        <dbReference type="Proteomes" id="UP000676386"/>
    </source>
</evidence>
<dbReference type="Pfam" id="PF07715">
    <property type="entry name" value="Plug"/>
    <property type="match status" value="1"/>
</dbReference>
<dbReference type="RefSeq" id="WP_211976221.1">
    <property type="nucleotide sequence ID" value="NZ_CBFHAM010000010.1"/>
</dbReference>
<reference evidence="11 12" key="1">
    <citation type="submission" date="2021-04" db="EMBL/GenBank/DDBJ databases">
        <title>Chitinophaga sp. nov., isolated from the rhizosphere soil.</title>
        <authorList>
            <person name="He S."/>
        </authorList>
    </citation>
    <scope>NUCLEOTIDE SEQUENCE [LARGE SCALE GENOMIC DNA]</scope>
    <source>
        <strain evidence="11 12">2R12</strain>
    </source>
</reference>
<evidence type="ECO:0000256" key="8">
    <source>
        <dbReference type="SAM" id="MobiDB-lite"/>
    </source>
</evidence>
<dbReference type="InterPro" id="IPR037066">
    <property type="entry name" value="Plug_dom_sf"/>
</dbReference>
<dbReference type="SUPFAM" id="SSF56935">
    <property type="entry name" value="Porins"/>
    <property type="match status" value="1"/>
</dbReference>
<keyword evidence="3 7" id="KW-1134">Transmembrane beta strand</keyword>
<accession>A0ABS5J7M1</accession>
<keyword evidence="12" id="KW-1185">Reference proteome</keyword>
<dbReference type="Gene3D" id="2.170.130.10">
    <property type="entry name" value="TonB-dependent receptor, plug domain"/>
    <property type="match status" value="1"/>
</dbReference>
<feature type="region of interest" description="Disordered" evidence="8">
    <location>
        <begin position="254"/>
        <end position="277"/>
    </location>
</feature>